<dbReference type="SMART" id="SM00407">
    <property type="entry name" value="IGc1"/>
    <property type="match status" value="1"/>
</dbReference>
<feature type="domain" description="Immunoglobulin C1-set" evidence="1">
    <location>
        <begin position="53"/>
        <end position="124"/>
    </location>
</feature>
<dbReference type="AlphaFoldDB" id="A0A401PTI3"/>
<accession>A0A401PTI3</accession>
<dbReference type="SUPFAM" id="SSF48726">
    <property type="entry name" value="Immunoglobulin"/>
    <property type="match status" value="1"/>
</dbReference>
<feature type="non-terminal residue" evidence="2">
    <location>
        <position position="1"/>
    </location>
</feature>
<evidence type="ECO:0000313" key="2">
    <source>
        <dbReference type="EMBL" id="GCB76418.1"/>
    </source>
</evidence>
<proteinExistence type="predicted"/>
<sequence>TVSGCVPGGAYKLIFGSGTRLNVDPSTKLLVQPKSDYSEPSFYVLPPRENQPDVSPVCLVTDYFPNNVSVSVKNAATSQERNHSDALLSIVDRSYSIVGFLNSPSDQQDKTFECTVGGESRTLSEAARIQTECIPVEEDSDGGEYSVCLCVYTPIRTLEYPFPDSHWLTNSLLKKHRVQRLDDLSDLGLIKIDHRAQDQDKPQGRSQDLEDLCYRLGATDVIWLQ</sequence>
<name>A0A401PTI3_SCYTO</name>
<dbReference type="EMBL" id="BFAA01013956">
    <property type="protein sequence ID" value="GCB76418.1"/>
    <property type="molecule type" value="Genomic_DNA"/>
</dbReference>
<dbReference type="Proteomes" id="UP000288216">
    <property type="component" value="Unassembled WGS sequence"/>
</dbReference>
<evidence type="ECO:0000313" key="3">
    <source>
        <dbReference type="Proteomes" id="UP000288216"/>
    </source>
</evidence>
<organism evidence="2 3">
    <name type="scientific">Scyliorhinus torazame</name>
    <name type="common">Cloudy catshark</name>
    <name type="synonym">Catulus torazame</name>
    <dbReference type="NCBI Taxonomy" id="75743"/>
    <lineage>
        <taxon>Eukaryota</taxon>
        <taxon>Metazoa</taxon>
        <taxon>Chordata</taxon>
        <taxon>Craniata</taxon>
        <taxon>Vertebrata</taxon>
        <taxon>Chondrichthyes</taxon>
        <taxon>Elasmobranchii</taxon>
        <taxon>Galeomorphii</taxon>
        <taxon>Galeoidea</taxon>
        <taxon>Carcharhiniformes</taxon>
        <taxon>Scyliorhinidae</taxon>
        <taxon>Scyliorhinus</taxon>
    </lineage>
</organism>
<dbReference type="InterPro" id="IPR036179">
    <property type="entry name" value="Ig-like_dom_sf"/>
</dbReference>
<evidence type="ECO:0000259" key="1">
    <source>
        <dbReference type="SMART" id="SM00407"/>
    </source>
</evidence>
<dbReference type="OrthoDB" id="8947657at2759"/>
<keyword evidence="3" id="KW-1185">Reference proteome</keyword>
<dbReference type="Pfam" id="PF07654">
    <property type="entry name" value="C1-set"/>
    <property type="match status" value="1"/>
</dbReference>
<dbReference type="InterPro" id="IPR013783">
    <property type="entry name" value="Ig-like_fold"/>
</dbReference>
<dbReference type="Gene3D" id="2.60.40.10">
    <property type="entry name" value="Immunoglobulins"/>
    <property type="match status" value="1"/>
</dbReference>
<comment type="caution">
    <text evidence="2">The sequence shown here is derived from an EMBL/GenBank/DDBJ whole genome shotgun (WGS) entry which is preliminary data.</text>
</comment>
<protein>
    <recommendedName>
        <fullName evidence="1">Immunoglobulin C1-set domain-containing protein</fullName>
    </recommendedName>
</protein>
<reference evidence="2 3" key="1">
    <citation type="journal article" date="2018" name="Nat. Ecol. Evol.">
        <title>Shark genomes provide insights into elasmobranch evolution and the origin of vertebrates.</title>
        <authorList>
            <person name="Hara Y"/>
            <person name="Yamaguchi K"/>
            <person name="Onimaru K"/>
            <person name="Kadota M"/>
            <person name="Koyanagi M"/>
            <person name="Keeley SD"/>
            <person name="Tatsumi K"/>
            <person name="Tanaka K"/>
            <person name="Motone F"/>
            <person name="Kageyama Y"/>
            <person name="Nozu R"/>
            <person name="Adachi N"/>
            <person name="Nishimura O"/>
            <person name="Nakagawa R"/>
            <person name="Tanegashima C"/>
            <person name="Kiyatake I"/>
            <person name="Matsumoto R"/>
            <person name="Murakumo K"/>
            <person name="Nishida K"/>
            <person name="Terakita A"/>
            <person name="Kuratani S"/>
            <person name="Sato K"/>
            <person name="Hyodo S Kuraku.S."/>
        </authorList>
    </citation>
    <scope>NUCLEOTIDE SEQUENCE [LARGE SCALE GENOMIC DNA]</scope>
</reference>
<dbReference type="InterPro" id="IPR003597">
    <property type="entry name" value="Ig_C1-set"/>
</dbReference>
<gene>
    <name evidence="2" type="ORF">scyTo_0019140</name>
</gene>